<proteinExistence type="predicted"/>
<gene>
    <name evidence="1" type="ORF">NCTC10135_01216</name>
</gene>
<dbReference type="Proteomes" id="UP000259864">
    <property type="component" value="Chromosome 1"/>
</dbReference>
<accession>A0A3B0PKU2</accession>
<feature type="non-terminal residue" evidence="1">
    <location>
        <position position="66"/>
    </location>
</feature>
<name>A0A3B0PKU2_9BACT</name>
<sequence length="66" mass="7657">MIQNQTNRLEKTILKENAEAEEFAKETINKINKIIFDQEINNEVINSVVTGILNIKKEKIGDINNW</sequence>
<dbReference type="EMBL" id="LS991949">
    <property type="protein sequence ID" value="SYV90691.1"/>
    <property type="molecule type" value="Genomic_DNA"/>
</dbReference>
<evidence type="ECO:0000313" key="2">
    <source>
        <dbReference type="Proteomes" id="UP000259864"/>
    </source>
</evidence>
<reference evidence="2" key="1">
    <citation type="submission" date="2018-06" db="EMBL/GenBank/DDBJ databases">
        <authorList>
            <consortium name="Pathogen Informatics"/>
        </authorList>
    </citation>
    <scope>NUCLEOTIDE SEQUENCE [LARGE SCALE GENOMIC DNA]</scope>
    <source>
        <strain evidence="2">NCTC10135</strain>
    </source>
</reference>
<dbReference type="AlphaFoldDB" id="A0A3B0PKU2"/>
<protein>
    <submittedName>
        <fullName evidence="1">Uncharacterized protein</fullName>
    </submittedName>
</protein>
<organism evidence="1 2">
    <name type="scientific">Metamycoplasma alkalescens</name>
    <dbReference type="NCBI Taxonomy" id="45363"/>
    <lineage>
        <taxon>Bacteria</taxon>
        <taxon>Bacillati</taxon>
        <taxon>Mycoplasmatota</taxon>
        <taxon>Mycoplasmoidales</taxon>
        <taxon>Metamycoplasmataceae</taxon>
        <taxon>Metamycoplasma</taxon>
    </lineage>
</organism>
<evidence type="ECO:0000313" key="1">
    <source>
        <dbReference type="EMBL" id="SYV90691.1"/>
    </source>
</evidence>
<dbReference type="KEGG" id="mala:NCTC10135_01216"/>